<dbReference type="FunFam" id="1.20.58.2220:FF:000020">
    <property type="entry name" value="Formin-like protein"/>
    <property type="match status" value="1"/>
</dbReference>
<dbReference type="InterPro" id="IPR035892">
    <property type="entry name" value="C2_domain_sf"/>
</dbReference>
<evidence type="ECO:0000256" key="4">
    <source>
        <dbReference type="SAM" id="Coils"/>
    </source>
</evidence>
<evidence type="ECO:0000313" key="8">
    <source>
        <dbReference type="EMBL" id="GER41969.1"/>
    </source>
</evidence>
<reference evidence="9" key="1">
    <citation type="journal article" date="2019" name="Curr. Biol.">
        <title>Genome Sequence of Striga asiatica Provides Insight into the Evolution of Plant Parasitism.</title>
        <authorList>
            <person name="Yoshida S."/>
            <person name="Kim S."/>
            <person name="Wafula E.K."/>
            <person name="Tanskanen J."/>
            <person name="Kim Y.M."/>
            <person name="Honaas L."/>
            <person name="Yang Z."/>
            <person name="Spallek T."/>
            <person name="Conn C.E."/>
            <person name="Ichihashi Y."/>
            <person name="Cheong K."/>
            <person name="Cui S."/>
            <person name="Der J.P."/>
            <person name="Gundlach H."/>
            <person name="Jiao Y."/>
            <person name="Hori C."/>
            <person name="Ishida J.K."/>
            <person name="Kasahara H."/>
            <person name="Kiba T."/>
            <person name="Kim M.S."/>
            <person name="Koo N."/>
            <person name="Laohavisit A."/>
            <person name="Lee Y.H."/>
            <person name="Lumba S."/>
            <person name="McCourt P."/>
            <person name="Mortimer J.C."/>
            <person name="Mutuku J.M."/>
            <person name="Nomura T."/>
            <person name="Sasaki-Sekimoto Y."/>
            <person name="Seto Y."/>
            <person name="Wang Y."/>
            <person name="Wakatake T."/>
            <person name="Sakakibara H."/>
            <person name="Demura T."/>
            <person name="Yamaguchi S."/>
            <person name="Yoneyama K."/>
            <person name="Manabe R.I."/>
            <person name="Nelson D.C."/>
            <person name="Schulman A.H."/>
            <person name="Timko M.P."/>
            <person name="dePamphilis C.W."/>
            <person name="Choi D."/>
            <person name="Shirasu K."/>
        </authorList>
    </citation>
    <scope>NUCLEOTIDE SEQUENCE [LARGE SCALE GENOMIC DNA]</scope>
    <source>
        <strain evidence="9">cv. UVA1</strain>
    </source>
</reference>
<feature type="compositionally biased region" description="Polar residues" evidence="5">
    <location>
        <begin position="501"/>
        <end position="538"/>
    </location>
</feature>
<dbReference type="AlphaFoldDB" id="A0A5A7Q9N5"/>
<feature type="compositionally biased region" description="Low complexity" evidence="5">
    <location>
        <begin position="648"/>
        <end position="657"/>
    </location>
</feature>
<feature type="region of interest" description="Disordered" evidence="5">
    <location>
        <begin position="826"/>
        <end position="851"/>
    </location>
</feature>
<dbReference type="InterPro" id="IPR014020">
    <property type="entry name" value="Tensin_C2-dom"/>
</dbReference>
<dbReference type="InterPro" id="IPR029021">
    <property type="entry name" value="Prot-tyrosine_phosphatase-like"/>
</dbReference>
<dbReference type="Gene3D" id="2.60.40.1110">
    <property type="match status" value="1"/>
</dbReference>
<keyword evidence="2" id="KW-0904">Protein phosphatase</keyword>
<evidence type="ECO:0000259" key="7">
    <source>
        <dbReference type="PROSITE" id="PS51444"/>
    </source>
</evidence>
<evidence type="ECO:0000256" key="5">
    <source>
        <dbReference type="SAM" id="MobiDB-lite"/>
    </source>
</evidence>
<dbReference type="InterPro" id="IPR015425">
    <property type="entry name" value="FH2_Formin"/>
</dbReference>
<organism evidence="8 9">
    <name type="scientific">Striga asiatica</name>
    <name type="common">Asiatic witchweed</name>
    <name type="synonym">Buchnera asiatica</name>
    <dbReference type="NCBI Taxonomy" id="4170"/>
    <lineage>
        <taxon>Eukaryota</taxon>
        <taxon>Viridiplantae</taxon>
        <taxon>Streptophyta</taxon>
        <taxon>Embryophyta</taxon>
        <taxon>Tracheophyta</taxon>
        <taxon>Spermatophyta</taxon>
        <taxon>Magnoliopsida</taxon>
        <taxon>eudicotyledons</taxon>
        <taxon>Gunneridae</taxon>
        <taxon>Pentapetalae</taxon>
        <taxon>asterids</taxon>
        <taxon>lamiids</taxon>
        <taxon>Lamiales</taxon>
        <taxon>Orobanchaceae</taxon>
        <taxon>Buchnereae</taxon>
        <taxon>Striga</taxon>
    </lineage>
</organism>
<evidence type="ECO:0000256" key="3">
    <source>
        <dbReference type="RuleBase" id="RU361260"/>
    </source>
</evidence>
<comment type="similarity">
    <text evidence="1">Belongs to the formin-like family. Class-II subfamily.</text>
</comment>
<dbReference type="PROSITE" id="PS51182">
    <property type="entry name" value="C2_TENSIN"/>
    <property type="match status" value="1"/>
</dbReference>
<dbReference type="SUPFAM" id="SSF52799">
    <property type="entry name" value="(Phosphotyrosine protein) phosphatases II"/>
    <property type="match status" value="1"/>
</dbReference>
<sequence length="1234" mass="137462">MALFRRFFYRKPPDRLLEISERVYVFDCCFSADVLDEDEYRTYMNGIVAQLQDHYPDAAFMVFNFKEGERRSQLSDVLSQYDMTVMDYPRQYEGCPLLPLEMIHHFLRSSESWLSLEGQQNVLLMHCERGGWPVLAFMLAGLLLYRKQYTGEQKTLEMVYKQAPRELLHLLSPLNPQPSQLRYLQYISRRNFGSDWPPKDTPLALDCIILRVLPLFDGGRGCRPVVRVYGQDASSKSSSRSSKLLLSTSKVKKNIRLYRQEECDIVKIDIHCHVQGDIVLECIHLEDDSMREEMIFRIMFHTAFVRSNVMILTRDDVDVLWDAKEQFSRDFRAEVLFSDADSLASIITAKEAVSEDGNEFESNSPEEFFEAEEIFSSVDGQDGRVEPDNHTHAVQLISQDNGSHHEGSLKDGSDYRAYEECASDEGILRSVHHLLQEKNMLLNMDGQLDSTSSNGKPNSVYYGTNGKSEGEENKKSEDAPMPKHKLIADNNNDKLQKLYNGVSTVTNKQMMSNSSKPASDSVSTNKKSKQQELQSPTLRQAKPDAVSRWIPSNKGSYTNSMHVYYPPSRSNIAPVANAAGKGALTGKKSKPQFLTSSSEKMAATADKSFAPSRSKYASYPPLGLRSTKEAPSPILPRTPQVKNETEELSLPPVTTSVTPPPQPRTPSPSSPPFPLSSSASTSALLPARSFAPPPPPSPPSPPPPSHSQNLNINRAPPPPPPPGVRVPGPPAPPGPPRPPGGGPPPPPPFGKVPAADGRGLPAGRGRGLPRPGVPATANRRSTLKPLHWSKVTRVLQGSLWEELQSVGDPHVAPDFDVSELETLFSATVPKSDPAGGKSGGRRKSTGSKPDKVHLIDLRRANNTEIMLTKVKMPLPDMMAAALAMDESILDADQVENLIKFCPTKEEMELLKGYTGDRENLGKCEQFFLELMKVPRVESKLRVFLFKIQFISQVSDFKKSLNLVNSSYEEVRRSHKLKEIMKTILFLGNTLNQGTARGSALGFKLDSLLKLTDTRASNSKMTLMHYLCKVLASKAPGLLDFHQDLVSLEAASKIQLKSLAEEMQAIIKGLEKVKQELAASENDGPVSDTFRKTLNEFVVTAETEVSSVTSLYSIAGRNADALALYFGEDPARCPFEQVTQTLLNFVRMFRKAHEENCKQAELEKKKAQKEAEMEKAKGVSLTRKDEPWMDIVENAASGLKLNRLFQHKARFLMEKRSSLDPVLAFHSHISLKEHC</sequence>
<evidence type="ECO:0000259" key="6">
    <source>
        <dbReference type="PROSITE" id="PS51182"/>
    </source>
</evidence>
<protein>
    <recommendedName>
        <fullName evidence="3">Formin-like protein</fullName>
    </recommendedName>
</protein>
<evidence type="ECO:0000256" key="1">
    <source>
        <dbReference type="ARBA" id="ARBA00006468"/>
    </source>
</evidence>
<dbReference type="Pfam" id="PF10409">
    <property type="entry name" value="PTEN_C2"/>
    <property type="match status" value="1"/>
</dbReference>
<dbReference type="Proteomes" id="UP000325081">
    <property type="component" value="Unassembled WGS sequence"/>
</dbReference>
<feature type="compositionally biased region" description="Pro residues" evidence="5">
    <location>
        <begin position="658"/>
        <end position="674"/>
    </location>
</feature>
<keyword evidence="4" id="KW-0175">Coiled coil</keyword>
<feature type="region of interest" description="Disordered" evidence="5">
    <location>
        <begin position="445"/>
        <end position="557"/>
    </location>
</feature>
<dbReference type="EMBL" id="BKCP01006217">
    <property type="protein sequence ID" value="GER41969.1"/>
    <property type="molecule type" value="Genomic_DNA"/>
</dbReference>
<keyword evidence="2" id="KW-0378">Hydrolase</keyword>
<proteinExistence type="inferred from homology"/>
<dbReference type="SMART" id="SM01326">
    <property type="entry name" value="PTEN_C2"/>
    <property type="match status" value="1"/>
</dbReference>
<feature type="region of interest" description="Disordered" evidence="5">
    <location>
        <begin position="582"/>
        <end position="781"/>
    </location>
</feature>
<feature type="coiled-coil region" evidence="4">
    <location>
        <begin position="1149"/>
        <end position="1178"/>
    </location>
</feature>
<feature type="compositionally biased region" description="Pro residues" evidence="5">
    <location>
        <begin position="691"/>
        <end position="705"/>
    </location>
</feature>
<dbReference type="Gene3D" id="1.20.58.2220">
    <property type="entry name" value="Formin, FH2 domain"/>
    <property type="match status" value="1"/>
</dbReference>
<feature type="coiled-coil region" evidence="4">
    <location>
        <begin position="1055"/>
        <end position="1082"/>
    </location>
</feature>
<dbReference type="PANTHER" id="PTHR45733">
    <property type="entry name" value="FORMIN-J"/>
    <property type="match status" value="1"/>
</dbReference>
<dbReference type="OrthoDB" id="1668162at2759"/>
<dbReference type="InterPro" id="IPR051144">
    <property type="entry name" value="Formin_homology_domain"/>
</dbReference>
<dbReference type="PANTHER" id="PTHR45733:SF10">
    <property type="entry name" value="FORMIN-LIKE PROTEIN 15A-RELATED"/>
    <property type="match status" value="1"/>
</dbReference>
<dbReference type="Pfam" id="PF02181">
    <property type="entry name" value="FH2"/>
    <property type="match status" value="1"/>
</dbReference>
<feature type="compositionally biased region" description="Basic and acidic residues" evidence="5">
    <location>
        <begin position="468"/>
        <end position="481"/>
    </location>
</feature>
<comment type="caution">
    <text evidence="8">The sequence shown here is derived from an EMBL/GenBank/DDBJ whole genome shotgun (WGS) entry which is preliminary data.</text>
</comment>
<dbReference type="Gene3D" id="3.90.190.10">
    <property type="entry name" value="Protein tyrosine phosphatase superfamily"/>
    <property type="match status" value="1"/>
</dbReference>
<dbReference type="SMART" id="SM00498">
    <property type="entry name" value="FH2"/>
    <property type="match status" value="1"/>
</dbReference>
<dbReference type="InterPro" id="IPR042201">
    <property type="entry name" value="FH2_Formin_sf"/>
</dbReference>
<dbReference type="SUPFAM" id="SSF49562">
    <property type="entry name" value="C2 domain (Calcium/lipid-binding domain, CaLB)"/>
    <property type="match status" value="1"/>
</dbReference>
<feature type="compositionally biased region" description="Polar residues" evidence="5">
    <location>
        <begin position="448"/>
        <end position="457"/>
    </location>
</feature>
<evidence type="ECO:0000256" key="2">
    <source>
        <dbReference type="ARBA" id="ARBA00022912"/>
    </source>
</evidence>
<dbReference type="GO" id="GO:0004721">
    <property type="term" value="F:phosphoprotein phosphatase activity"/>
    <property type="evidence" value="ECO:0007669"/>
    <property type="project" value="UniProtKB-KW"/>
</dbReference>
<accession>A0A5A7Q9N5</accession>
<gene>
    <name evidence="8" type="ORF">STAS_18725</name>
</gene>
<dbReference type="PROSITE" id="PS51444">
    <property type="entry name" value="FH2"/>
    <property type="match status" value="1"/>
</dbReference>
<feature type="domain" description="FH2" evidence="7">
    <location>
        <begin position="773"/>
        <end position="1174"/>
    </location>
</feature>
<feature type="domain" description="C2 tensin-type" evidence="6">
    <location>
        <begin position="200"/>
        <end position="340"/>
    </location>
</feature>
<evidence type="ECO:0000313" key="9">
    <source>
        <dbReference type="Proteomes" id="UP000325081"/>
    </source>
</evidence>
<dbReference type="SUPFAM" id="SSF101447">
    <property type="entry name" value="Formin homology 2 domain (FH2 domain)"/>
    <property type="match status" value="1"/>
</dbReference>
<keyword evidence="9" id="KW-1185">Reference proteome</keyword>
<feature type="compositionally biased region" description="Pro residues" evidence="5">
    <location>
        <begin position="715"/>
        <end position="750"/>
    </location>
</feature>
<feature type="compositionally biased region" description="Low complexity" evidence="5">
    <location>
        <begin position="675"/>
        <end position="689"/>
    </location>
</feature>
<name>A0A5A7Q9N5_STRAF</name>